<keyword evidence="2" id="KW-1185">Reference proteome</keyword>
<accession>A0A0D2ITD0</accession>
<protein>
    <submittedName>
        <fullName evidence="1">Uncharacterized protein</fullName>
    </submittedName>
</protein>
<dbReference type="GeneID" id="27709653"/>
<organism evidence="1 2">
    <name type="scientific">Fonsecaea multimorphosa CBS 102226</name>
    <dbReference type="NCBI Taxonomy" id="1442371"/>
    <lineage>
        <taxon>Eukaryota</taxon>
        <taxon>Fungi</taxon>
        <taxon>Dikarya</taxon>
        <taxon>Ascomycota</taxon>
        <taxon>Pezizomycotina</taxon>
        <taxon>Eurotiomycetes</taxon>
        <taxon>Chaetothyriomycetidae</taxon>
        <taxon>Chaetothyriales</taxon>
        <taxon>Herpotrichiellaceae</taxon>
        <taxon>Fonsecaea</taxon>
    </lineage>
</organism>
<name>A0A0D2ITD0_9EURO</name>
<dbReference type="EMBL" id="KN848067">
    <property type="protein sequence ID" value="KIY00222.1"/>
    <property type="molecule type" value="Genomic_DNA"/>
</dbReference>
<dbReference type="RefSeq" id="XP_016634344.1">
    <property type="nucleotide sequence ID" value="XM_016774417.1"/>
</dbReference>
<sequence>MSRPPERVVREFMCTLYKRWLNLTTQLGHFQDQHPNHDIPKLYTVREADLREQLDADGDDNEEMDLGFEGETVRDAPRRVTAEDCAEYTNQVSRARKPILSQMKEYVQKVPACDYKTRATIAGE</sequence>
<dbReference type="AlphaFoldDB" id="A0A0D2ITD0"/>
<gene>
    <name evidence="1" type="ORF">Z520_03907</name>
</gene>
<dbReference type="VEuPathDB" id="FungiDB:Z520_03907"/>
<evidence type="ECO:0000313" key="2">
    <source>
        <dbReference type="Proteomes" id="UP000053411"/>
    </source>
</evidence>
<evidence type="ECO:0000313" key="1">
    <source>
        <dbReference type="EMBL" id="KIY00222.1"/>
    </source>
</evidence>
<reference evidence="1 2" key="1">
    <citation type="submission" date="2015-01" db="EMBL/GenBank/DDBJ databases">
        <title>The Genome Sequence of Fonsecaea multimorphosa CBS 102226.</title>
        <authorList>
            <consortium name="The Broad Institute Genomics Platform"/>
            <person name="Cuomo C."/>
            <person name="de Hoog S."/>
            <person name="Gorbushina A."/>
            <person name="Stielow B."/>
            <person name="Teixiera M."/>
            <person name="Abouelleil A."/>
            <person name="Chapman S.B."/>
            <person name="Priest M."/>
            <person name="Young S.K."/>
            <person name="Wortman J."/>
            <person name="Nusbaum C."/>
            <person name="Birren B."/>
        </authorList>
    </citation>
    <scope>NUCLEOTIDE SEQUENCE [LARGE SCALE GENOMIC DNA]</scope>
    <source>
        <strain evidence="1 2">CBS 102226</strain>
    </source>
</reference>
<proteinExistence type="predicted"/>
<dbReference type="Proteomes" id="UP000053411">
    <property type="component" value="Unassembled WGS sequence"/>
</dbReference>